<reference evidence="1" key="1">
    <citation type="submission" date="2014-09" db="EMBL/GenBank/DDBJ databases">
        <authorList>
            <person name="Magalhaes I.L.F."/>
            <person name="Oliveira U."/>
            <person name="Santos F.R."/>
            <person name="Vidigal T.H.D.A."/>
            <person name="Brescovit A.D."/>
            <person name="Santos A.J."/>
        </authorList>
    </citation>
    <scope>NUCLEOTIDE SEQUENCE</scope>
    <source>
        <tissue evidence="1">Shoot tissue taken approximately 20 cm above the soil surface</tissue>
    </source>
</reference>
<proteinExistence type="predicted"/>
<name>A0A0A8Y4R2_ARUDO</name>
<protein>
    <submittedName>
        <fullName evidence="1">Uncharacterized protein</fullName>
    </submittedName>
</protein>
<dbReference type="EMBL" id="GBRH01278903">
    <property type="protein sequence ID" value="JAD18992.1"/>
    <property type="molecule type" value="Transcribed_RNA"/>
</dbReference>
<reference evidence="1" key="2">
    <citation type="journal article" date="2015" name="Data Brief">
        <title>Shoot transcriptome of the giant reed, Arundo donax.</title>
        <authorList>
            <person name="Barrero R.A."/>
            <person name="Guerrero F.D."/>
            <person name="Moolhuijzen P."/>
            <person name="Goolsby J.A."/>
            <person name="Tidwell J."/>
            <person name="Bellgard S.E."/>
            <person name="Bellgard M.I."/>
        </authorList>
    </citation>
    <scope>NUCLEOTIDE SEQUENCE</scope>
    <source>
        <tissue evidence="1">Shoot tissue taken approximately 20 cm above the soil surface</tissue>
    </source>
</reference>
<accession>A0A0A8Y4R2</accession>
<evidence type="ECO:0000313" key="1">
    <source>
        <dbReference type="EMBL" id="JAD18992.1"/>
    </source>
</evidence>
<organism evidence="1">
    <name type="scientific">Arundo donax</name>
    <name type="common">Giant reed</name>
    <name type="synonym">Donax arundinaceus</name>
    <dbReference type="NCBI Taxonomy" id="35708"/>
    <lineage>
        <taxon>Eukaryota</taxon>
        <taxon>Viridiplantae</taxon>
        <taxon>Streptophyta</taxon>
        <taxon>Embryophyta</taxon>
        <taxon>Tracheophyta</taxon>
        <taxon>Spermatophyta</taxon>
        <taxon>Magnoliopsida</taxon>
        <taxon>Liliopsida</taxon>
        <taxon>Poales</taxon>
        <taxon>Poaceae</taxon>
        <taxon>PACMAD clade</taxon>
        <taxon>Arundinoideae</taxon>
        <taxon>Arundineae</taxon>
        <taxon>Arundo</taxon>
    </lineage>
</organism>
<dbReference type="AlphaFoldDB" id="A0A0A8Y4R2"/>
<sequence length="28" mass="3357">MVQACYTQPFLFYYIFHPFTACDTVVHN</sequence>